<keyword evidence="3" id="KW-0344">Guanine-nucleotide releasing factor</keyword>
<dbReference type="GO" id="GO:0005829">
    <property type="term" value="C:cytosol"/>
    <property type="evidence" value="ECO:0007669"/>
    <property type="project" value="UniProtKB-SubCell"/>
</dbReference>
<dbReference type="FunFam" id="1.10.1000.11:FF:000002">
    <property type="entry name" value="Cytohesin 1"/>
    <property type="match status" value="1"/>
</dbReference>
<dbReference type="CDD" id="cd00171">
    <property type="entry name" value="Sec7"/>
    <property type="match status" value="1"/>
</dbReference>
<dbReference type="InterPro" id="IPR023394">
    <property type="entry name" value="Sec7_C_sf"/>
</dbReference>
<dbReference type="InterPro" id="IPR056604">
    <property type="entry name" value="GBF1-like_TPR"/>
</dbReference>
<dbReference type="EnsemblPlants" id="Kaladp0031s0117.1.v1.1">
    <property type="protein sequence ID" value="Kaladp0031s0117.1.v1.1"/>
    <property type="gene ID" value="Kaladp0031s0117.v1.1"/>
</dbReference>
<evidence type="ECO:0000256" key="1">
    <source>
        <dbReference type="ARBA" id="ARBA00004287"/>
    </source>
</evidence>
<protein>
    <recommendedName>
        <fullName evidence="4">SEC7 domain-containing protein</fullName>
    </recommendedName>
</protein>
<dbReference type="PANTHER" id="PTHR10663">
    <property type="entry name" value="GUANYL-NUCLEOTIDE EXCHANGE FACTOR"/>
    <property type="match status" value="1"/>
</dbReference>
<sequence length="1391" mass="157354">MDEEEDAGAYNGTHPRRFRARDRGLSCMLNTEISAILASIRRVPPEHQGSQLLMSQSDDRYDTHAVQSIKSLRPLIFNPPQEWRTVDPSVYLVPFLDVVQSDDITATATLVALQSVLKILRLHFFDEKTPGARDAINAAVIAVTGCRLEKTDHVTEDSVLIKVLQVLVAVMDHPASVFLTDNAVCTAVNTCFHVVQTTHRGGSMNKNARNIMQEMIQIVFSRLPDIESADSDTEDADIGGSYGIGYGVRCTVDIFHLMCNLLNVAEVGVENTSDDMHTENIAPDEDMQLFGLVMINYAIELGGEAIRYHPKLVRMVQDDLCHHLVHYGMRSKPLVLSVISSTILNIYHFLRRSIRLQLEAFFFFVLFRVARMGSLVLQEVAVEAIINFVRQPTFIFEAYANYDCDPIRCNVFEEIGKLLCRQATPHVPPTAPQTTVAAAHVNFTSLHTQALEGVLLLIHTIADSISKDDPPSSFEPYPVQITDFSPYWEEKAKNDDEMDEWVEHVRIRKAQKKKLRIAANIFNREEKKGLDYLKAAGLISEPPDPKAYAYFFRYMPGLDKNMIGDYLGDPGAFHLQVLKDFTDTFHFPGVILDTALRTYLETFRLPGEAQKIQRILEAFSDRFYDQQSLELFVSKDAVYILCYSLIMLNTDQHNPQVKKKMTEEEFIRNNRGINGGQDLPREYLSQLFRSISSHPISIFTQTGLPTEMNPSKWVQLICQSKIAEPFVPCEIFDGKLSRDMFAAISGPSVALLSVIFVRTNEHEILNDCIEGFFSVVKVAQHGLYDTMDEVVACFYKATRLLSPQEIDLASVHDLRKRLATLALFTVANDYGHSIRGGWRDIVEYLVFLKRQKLIPQILDEPDAASAELESHPRFGSSTLHNPYERTLGNRASSSMIGRFSHFLSMETVEDSLSLDGEYEQIQKMIQQCRIGNIFKNSSSLPEESLLCLGRALIFAAGGKAHKFTTSVEEEDTVGFCWELLLSLTSVNIDRFPSFWPPFQDFLLQVAQFPLFSPMPFAEKAIVSLMKICLKLLSSYREEKNSEETIFKTINLMWKLDKEILDICGEVITQTVSKILVEYPGNLQTQLGWKSVLHLLSVTGRHPETYAQGVEALITLMSEKTYITKYNYAYCIDCAFGFVALKNSPIEKNVKILDLMSNSVNLLVQWNKNYSDPGSSFSMPSNASSSSFDDNPKALGGSSLAMNLFVKLGEALRKTSLARREEVRNQAVAALHKSFILAQELEMQSTNCIGSFNLVIFAMVDDLHEKMLEYSRRENAEREMRSMEGTLKIAMELLTDVFLQYVKQIAENPGFRTFWLGVLRRMDTCMKADLGAYGEASLQEMVPGLLRKIITTLKENEILVKVEGDDLWEITYIQIQWIAPALKEELFPDEEL</sequence>
<reference evidence="5" key="1">
    <citation type="submission" date="2021-01" db="UniProtKB">
        <authorList>
            <consortium name="EnsemblPlants"/>
        </authorList>
    </citation>
    <scope>IDENTIFICATION</scope>
</reference>
<dbReference type="Gene3D" id="1.10.220.20">
    <property type="match status" value="1"/>
</dbReference>
<evidence type="ECO:0000313" key="5">
    <source>
        <dbReference type="EnsemblPlants" id="Kaladp0031s0117.1.v1.1"/>
    </source>
</evidence>
<dbReference type="GO" id="GO:0090406">
    <property type="term" value="C:pollen tube"/>
    <property type="evidence" value="ECO:0007669"/>
    <property type="project" value="EnsemblPlants"/>
</dbReference>
<dbReference type="InterPro" id="IPR000904">
    <property type="entry name" value="Sec7_dom"/>
</dbReference>
<evidence type="ECO:0000256" key="3">
    <source>
        <dbReference type="ARBA" id="ARBA00022658"/>
    </source>
</evidence>
<proteinExistence type="predicted"/>
<dbReference type="PROSITE" id="PS50190">
    <property type="entry name" value="SEC7"/>
    <property type="match status" value="1"/>
</dbReference>
<dbReference type="GO" id="GO:0016020">
    <property type="term" value="C:membrane"/>
    <property type="evidence" value="ECO:0007669"/>
    <property type="project" value="UniProtKB-SubCell"/>
</dbReference>
<dbReference type="Gene3D" id="1.10.1000.11">
    <property type="entry name" value="Arf Nucleotide-binding Site Opener,domain 2"/>
    <property type="match status" value="1"/>
</dbReference>
<accession>A0A7N0ZT61</accession>
<organism evidence="5 6">
    <name type="scientific">Kalanchoe fedtschenkoi</name>
    <name type="common">Lavender scallops</name>
    <name type="synonym">South American air plant</name>
    <dbReference type="NCBI Taxonomy" id="63787"/>
    <lineage>
        <taxon>Eukaryota</taxon>
        <taxon>Viridiplantae</taxon>
        <taxon>Streptophyta</taxon>
        <taxon>Embryophyta</taxon>
        <taxon>Tracheophyta</taxon>
        <taxon>Spermatophyta</taxon>
        <taxon>Magnoliopsida</taxon>
        <taxon>eudicotyledons</taxon>
        <taxon>Gunneridae</taxon>
        <taxon>Pentapetalae</taxon>
        <taxon>Saxifragales</taxon>
        <taxon>Crassulaceae</taxon>
        <taxon>Kalanchoe</taxon>
    </lineage>
</organism>
<dbReference type="GO" id="GO:0016192">
    <property type="term" value="P:vesicle-mediated transport"/>
    <property type="evidence" value="ECO:0007669"/>
    <property type="project" value="UniProtKB-ARBA"/>
</dbReference>
<dbReference type="GO" id="GO:0032012">
    <property type="term" value="P:regulation of ARF protein signal transduction"/>
    <property type="evidence" value="ECO:0007669"/>
    <property type="project" value="InterPro"/>
</dbReference>
<evidence type="ECO:0000259" key="4">
    <source>
        <dbReference type="PROSITE" id="PS50190"/>
    </source>
</evidence>
<evidence type="ECO:0000256" key="2">
    <source>
        <dbReference type="ARBA" id="ARBA00004514"/>
    </source>
</evidence>
<dbReference type="Pfam" id="PF01369">
    <property type="entry name" value="Sec7"/>
    <property type="match status" value="1"/>
</dbReference>
<dbReference type="Pfam" id="PF23325">
    <property type="entry name" value="TPR_28"/>
    <property type="match status" value="1"/>
</dbReference>
<dbReference type="Gramene" id="Kaladp0031s0117.1.v1.1">
    <property type="protein sequence ID" value="Kaladp0031s0117.1.v1.1"/>
    <property type="gene ID" value="Kaladp0031s0117.v1.1"/>
</dbReference>
<dbReference type="GO" id="GO:0005085">
    <property type="term" value="F:guanyl-nucleotide exchange factor activity"/>
    <property type="evidence" value="ECO:0007669"/>
    <property type="project" value="UniProtKB-KW"/>
</dbReference>
<dbReference type="GO" id="GO:0012505">
    <property type="term" value="C:endomembrane system"/>
    <property type="evidence" value="ECO:0007669"/>
    <property type="project" value="UniProtKB-ARBA"/>
</dbReference>
<dbReference type="Pfam" id="PF12783">
    <property type="entry name" value="Sec7-like_HUS"/>
    <property type="match status" value="1"/>
</dbReference>
<keyword evidence="6" id="KW-1185">Reference proteome</keyword>
<dbReference type="SMART" id="SM00222">
    <property type="entry name" value="Sec7"/>
    <property type="match status" value="1"/>
</dbReference>
<dbReference type="OMA" id="HLIYYGT"/>
<dbReference type="Proteomes" id="UP000594263">
    <property type="component" value="Unplaced"/>
</dbReference>
<feature type="domain" description="SEC7" evidence="4">
    <location>
        <begin position="504"/>
        <end position="694"/>
    </location>
</feature>
<evidence type="ECO:0000313" key="6">
    <source>
        <dbReference type="Proteomes" id="UP000594263"/>
    </source>
</evidence>
<comment type="subcellular location">
    <subcellularLocation>
        <location evidence="2">Cytoplasm</location>
        <location evidence="2">Cytosol</location>
    </subcellularLocation>
    <subcellularLocation>
        <location evidence="1">Membrane</location>
        <topology evidence="1">Peripheral membrane protein</topology>
        <orientation evidence="1">Cytoplasmic side</orientation>
    </subcellularLocation>
</comment>
<dbReference type="GO" id="GO:0009846">
    <property type="term" value="P:pollen germination"/>
    <property type="evidence" value="ECO:0007669"/>
    <property type="project" value="EnsemblPlants"/>
</dbReference>
<name>A0A7N0ZT61_KALFE</name>
<dbReference type="InterPro" id="IPR032691">
    <property type="entry name" value="Mon2/Sec7/BIG1-like_HUS"/>
</dbReference>
<dbReference type="SUPFAM" id="SSF48425">
    <property type="entry name" value="Sec7 domain"/>
    <property type="match status" value="1"/>
</dbReference>
<dbReference type="PANTHER" id="PTHR10663:SF322">
    <property type="entry name" value="ARF GUANINE-NUCLEOTIDE EXCHANGE FACTOR GNL2"/>
    <property type="match status" value="1"/>
</dbReference>
<dbReference type="InterPro" id="IPR035999">
    <property type="entry name" value="Sec7_dom_sf"/>
</dbReference>